<evidence type="ECO:0000256" key="5">
    <source>
        <dbReference type="ARBA" id="ARBA00023239"/>
    </source>
</evidence>
<dbReference type="InterPro" id="IPR006157">
    <property type="entry name" value="FolB_dom"/>
</dbReference>
<dbReference type="PANTHER" id="PTHR42844:SF1">
    <property type="entry name" value="DIHYDRONEOPTERIN ALDOLASE 1-RELATED"/>
    <property type="match status" value="1"/>
</dbReference>
<dbReference type="AlphaFoldDB" id="A0AA96GHM8"/>
<comment type="catalytic activity">
    <reaction evidence="1 6">
        <text>7,8-dihydroneopterin = 6-hydroxymethyl-7,8-dihydropterin + glycolaldehyde</text>
        <dbReference type="Rhea" id="RHEA:10540"/>
        <dbReference type="ChEBI" id="CHEBI:17001"/>
        <dbReference type="ChEBI" id="CHEBI:17071"/>
        <dbReference type="ChEBI" id="CHEBI:44841"/>
        <dbReference type="EC" id="4.1.2.25"/>
    </reaction>
</comment>
<dbReference type="CDD" id="cd00534">
    <property type="entry name" value="DHNA_DHNTPE"/>
    <property type="match status" value="1"/>
</dbReference>
<dbReference type="CDD" id="cd02440">
    <property type="entry name" value="AdoMet_MTases"/>
    <property type="match status" value="1"/>
</dbReference>
<dbReference type="InterPro" id="IPR006156">
    <property type="entry name" value="Dihydroneopterin_aldolase"/>
</dbReference>
<reference evidence="8 9" key="1">
    <citation type="submission" date="2023-01" db="EMBL/GenBank/DDBJ databases">
        <title>Cultivation and genomic characterization of new, ubiquitous marine nitrite-oxidizing bacteria from the Nitrospirales.</title>
        <authorList>
            <person name="Mueller A.J."/>
            <person name="Daebeler A."/>
            <person name="Herbold C.W."/>
            <person name="Kirkegaard R.H."/>
            <person name="Daims H."/>
        </authorList>
    </citation>
    <scope>NUCLEOTIDE SEQUENCE [LARGE SCALE GENOMIC DNA]</scope>
    <source>
        <strain evidence="8 9">VA</strain>
    </source>
</reference>
<dbReference type="SUPFAM" id="SSF55620">
    <property type="entry name" value="Tetrahydrobiopterin biosynthesis enzymes-like"/>
    <property type="match status" value="1"/>
</dbReference>
<protein>
    <recommendedName>
        <fullName evidence="6">7,8-dihydroneopterin aldolase</fullName>
        <ecNumber evidence="6">4.1.2.25</ecNumber>
    </recommendedName>
</protein>
<evidence type="ECO:0000313" key="9">
    <source>
        <dbReference type="Proteomes" id="UP001302719"/>
    </source>
</evidence>
<keyword evidence="5 6" id="KW-0456">Lyase</keyword>
<dbReference type="NCBIfam" id="TIGR00526">
    <property type="entry name" value="folB_dom"/>
    <property type="match status" value="1"/>
</dbReference>
<dbReference type="Proteomes" id="UP001302719">
    <property type="component" value="Chromosome"/>
</dbReference>
<dbReference type="Pfam" id="PF03848">
    <property type="entry name" value="TehB"/>
    <property type="match status" value="1"/>
</dbReference>
<evidence type="ECO:0000256" key="6">
    <source>
        <dbReference type="RuleBase" id="RU362079"/>
    </source>
</evidence>
<evidence type="ECO:0000256" key="4">
    <source>
        <dbReference type="ARBA" id="ARBA00022909"/>
    </source>
</evidence>
<keyword evidence="9" id="KW-1185">Reference proteome</keyword>
<dbReference type="Gene3D" id="3.30.1130.10">
    <property type="match status" value="1"/>
</dbReference>
<accession>A0AA96GHM8</accession>
<dbReference type="Pfam" id="PF02152">
    <property type="entry name" value="FolB"/>
    <property type="match status" value="1"/>
</dbReference>
<dbReference type="EMBL" id="CP116967">
    <property type="protein sequence ID" value="WNM57881.1"/>
    <property type="molecule type" value="Genomic_DNA"/>
</dbReference>
<dbReference type="InterPro" id="IPR043133">
    <property type="entry name" value="GTP-CH-I_C/QueF"/>
</dbReference>
<dbReference type="PANTHER" id="PTHR42844">
    <property type="entry name" value="DIHYDRONEOPTERIN ALDOLASE 1-RELATED"/>
    <property type="match status" value="1"/>
</dbReference>
<dbReference type="KEGG" id="nall:PP769_18205"/>
<dbReference type="SUPFAM" id="SSF53335">
    <property type="entry name" value="S-adenosyl-L-methionine-dependent methyltransferases"/>
    <property type="match status" value="1"/>
</dbReference>
<name>A0AA96GHM8_9BACT</name>
<dbReference type="InterPro" id="IPR029063">
    <property type="entry name" value="SAM-dependent_MTases_sf"/>
</dbReference>
<sequence>MSSSIVLKGIQLSARCGVTETERQQPQPLLVDLTFRCPNQSAFQSDQISDTVDYGTITQRILDIGEGQAFSLIETLAERICQALLHEFPISRLKIWVRKIRPPLKSIEGSVGVQLIRSRKPIASTDLRHLSPFLVDQISRLPHGTVLDVATGRGRHAMYLASKGFSVHGIDRDADALHELQEQAQEAALPSITTECIDLEANPQYPPDLGTAVYDAIIVFFYLYRPLFPQLVNALKSGGVIMYETFLLDNHIQRQHPRRKEFCLETNELLTLLQGLRILHYDEGDHENFSARAFTARILARKP</sequence>
<evidence type="ECO:0000313" key="8">
    <source>
        <dbReference type="EMBL" id="WNM57881.1"/>
    </source>
</evidence>
<comment type="similarity">
    <text evidence="3 6">Belongs to the DHNA family.</text>
</comment>
<dbReference type="SMART" id="SM00905">
    <property type="entry name" value="FolB"/>
    <property type="match status" value="1"/>
</dbReference>
<organism evidence="8 9">
    <name type="scientific">Candidatus Nitrospira allomarina</name>
    <dbReference type="NCBI Taxonomy" id="3020900"/>
    <lineage>
        <taxon>Bacteria</taxon>
        <taxon>Pseudomonadati</taxon>
        <taxon>Nitrospirota</taxon>
        <taxon>Nitrospiria</taxon>
        <taxon>Nitrospirales</taxon>
        <taxon>Nitrospiraceae</taxon>
        <taxon>Nitrospira</taxon>
    </lineage>
</organism>
<dbReference type="GO" id="GO:0046656">
    <property type="term" value="P:folic acid biosynthetic process"/>
    <property type="evidence" value="ECO:0007669"/>
    <property type="project" value="UniProtKB-UniRule"/>
</dbReference>
<proteinExistence type="inferred from homology"/>
<keyword evidence="4 6" id="KW-0289">Folate biosynthesis</keyword>
<dbReference type="GO" id="GO:0005737">
    <property type="term" value="C:cytoplasm"/>
    <property type="evidence" value="ECO:0007669"/>
    <property type="project" value="TreeGrafter"/>
</dbReference>
<dbReference type="GO" id="GO:0046654">
    <property type="term" value="P:tetrahydrofolate biosynthetic process"/>
    <property type="evidence" value="ECO:0007669"/>
    <property type="project" value="UniProtKB-UniRule"/>
</dbReference>
<dbReference type="NCBIfam" id="TIGR00525">
    <property type="entry name" value="folB"/>
    <property type="match status" value="1"/>
</dbReference>
<evidence type="ECO:0000259" key="7">
    <source>
        <dbReference type="SMART" id="SM00905"/>
    </source>
</evidence>
<dbReference type="Gene3D" id="3.40.50.150">
    <property type="entry name" value="Vaccinia Virus protein VP39"/>
    <property type="match status" value="1"/>
</dbReference>
<comment type="function">
    <text evidence="6">Catalyzes the conversion of 7,8-dihydroneopterin to 6-hydroxymethyl-7,8-dihydropterin.</text>
</comment>
<dbReference type="EC" id="4.1.2.25" evidence="6"/>
<dbReference type="InterPro" id="IPR015985">
    <property type="entry name" value="TehB-like_dom"/>
</dbReference>
<evidence type="ECO:0000256" key="2">
    <source>
        <dbReference type="ARBA" id="ARBA00005013"/>
    </source>
</evidence>
<evidence type="ECO:0000256" key="1">
    <source>
        <dbReference type="ARBA" id="ARBA00001353"/>
    </source>
</evidence>
<evidence type="ECO:0000256" key="3">
    <source>
        <dbReference type="ARBA" id="ARBA00005708"/>
    </source>
</evidence>
<comment type="pathway">
    <text evidence="2 6">Cofactor biosynthesis; tetrahydrofolate biosynthesis; 2-amino-4-hydroxy-6-hydroxymethyl-7,8-dihydropteridine diphosphate from 7,8-dihydroneopterin triphosphate: step 3/4.</text>
</comment>
<feature type="domain" description="Dihydroneopterin aldolase/epimerase" evidence="7">
    <location>
        <begin position="5"/>
        <end position="117"/>
    </location>
</feature>
<dbReference type="GO" id="GO:0004150">
    <property type="term" value="F:dihydroneopterin aldolase activity"/>
    <property type="evidence" value="ECO:0007669"/>
    <property type="project" value="UniProtKB-UniRule"/>
</dbReference>
<gene>
    <name evidence="8" type="primary">folB</name>
    <name evidence="8" type="ORF">PP769_18205</name>
</gene>
<dbReference type="RefSeq" id="WP_312642916.1">
    <property type="nucleotide sequence ID" value="NZ_CP116967.1"/>
</dbReference>